<dbReference type="AlphaFoldDB" id="A0A0A1X6W6"/>
<proteinExistence type="predicted"/>
<dbReference type="EMBL" id="GBXI01007894">
    <property type="protein sequence ID" value="JAD06398.1"/>
    <property type="molecule type" value="Transcribed_RNA"/>
</dbReference>
<feature type="non-terminal residue" evidence="1">
    <location>
        <position position="1"/>
    </location>
</feature>
<feature type="non-terminal residue" evidence="1">
    <location>
        <position position="134"/>
    </location>
</feature>
<reference evidence="1" key="1">
    <citation type="submission" date="2014-11" db="EMBL/GenBank/DDBJ databases">
        <authorList>
            <person name="Geib S."/>
        </authorList>
    </citation>
    <scope>NUCLEOTIDE SEQUENCE</scope>
</reference>
<sequence>TFEFEYECQYFCATTITTTNGDDDNCCHAIVDCGIGVSVGNVNSEHGTSADTDTGADNTQHTHNTRFAAHDIDEAAHGAGATTPFGGEKAIRLSAHVTALCCKHLYLFVAHTRTLTTHTNRELNCKNCKHLYLF</sequence>
<organism evidence="1">
    <name type="scientific">Zeugodacus cucurbitae</name>
    <name type="common">Melon fruit fly</name>
    <name type="synonym">Bactrocera cucurbitae</name>
    <dbReference type="NCBI Taxonomy" id="28588"/>
    <lineage>
        <taxon>Eukaryota</taxon>
        <taxon>Metazoa</taxon>
        <taxon>Ecdysozoa</taxon>
        <taxon>Arthropoda</taxon>
        <taxon>Hexapoda</taxon>
        <taxon>Insecta</taxon>
        <taxon>Pterygota</taxon>
        <taxon>Neoptera</taxon>
        <taxon>Endopterygota</taxon>
        <taxon>Diptera</taxon>
        <taxon>Brachycera</taxon>
        <taxon>Muscomorpha</taxon>
        <taxon>Tephritoidea</taxon>
        <taxon>Tephritidae</taxon>
        <taxon>Zeugodacus</taxon>
        <taxon>Zeugodacus</taxon>
    </lineage>
</organism>
<evidence type="ECO:0000313" key="1">
    <source>
        <dbReference type="EMBL" id="JAD06398.1"/>
    </source>
</evidence>
<gene>
    <name evidence="1" type="primary">Dopey2</name>
    <name evidence="1" type="ORF">g.44809</name>
</gene>
<protein>
    <submittedName>
        <fullName evidence="1">Protein dopey-2</fullName>
    </submittedName>
</protein>
<accession>A0A0A1X6W6</accession>
<name>A0A0A1X6W6_ZEUCU</name>
<reference evidence="1" key="2">
    <citation type="journal article" date="2015" name="Gigascience">
        <title>Reconstructing a comprehensive transcriptome assembly of a white-pupal translocated strain of the pest fruit fly Bactrocera cucurbitae.</title>
        <authorList>
            <person name="Sim S.B."/>
            <person name="Calla B."/>
            <person name="Hall B."/>
            <person name="DeRego T."/>
            <person name="Geib S.M."/>
        </authorList>
    </citation>
    <scope>NUCLEOTIDE SEQUENCE</scope>
</reference>